<feature type="compositionally biased region" description="Polar residues" evidence="1">
    <location>
        <begin position="100"/>
        <end position="119"/>
    </location>
</feature>
<dbReference type="AlphaFoldDB" id="A0A409V9W9"/>
<dbReference type="OrthoDB" id="3034658at2759"/>
<dbReference type="InParanoid" id="A0A409V9W9"/>
<feature type="region of interest" description="Disordered" evidence="1">
    <location>
        <begin position="87"/>
        <end position="123"/>
    </location>
</feature>
<evidence type="ECO:0000313" key="3">
    <source>
        <dbReference type="Proteomes" id="UP000284842"/>
    </source>
</evidence>
<protein>
    <submittedName>
        <fullName evidence="2">Uncharacterized protein</fullName>
    </submittedName>
</protein>
<feature type="compositionally biased region" description="Low complexity" evidence="1">
    <location>
        <begin position="199"/>
        <end position="229"/>
    </location>
</feature>
<accession>A0A409V9W9</accession>
<comment type="caution">
    <text evidence="2">The sequence shown here is derived from an EMBL/GenBank/DDBJ whole genome shotgun (WGS) entry which is preliminary data.</text>
</comment>
<dbReference type="Proteomes" id="UP000284842">
    <property type="component" value="Unassembled WGS sequence"/>
</dbReference>
<feature type="compositionally biased region" description="Polar residues" evidence="1">
    <location>
        <begin position="317"/>
        <end position="326"/>
    </location>
</feature>
<name>A0A409V9W9_9AGAR</name>
<gene>
    <name evidence="2" type="ORF">CVT24_004879</name>
</gene>
<evidence type="ECO:0000256" key="1">
    <source>
        <dbReference type="SAM" id="MobiDB-lite"/>
    </source>
</evidence>
<reference evidence="2 3" key="1">
    <citation type="journal article" date="2018" name="Evol. Lett.">
        <title>Horizontal gene cluster transfer increased hallucinogenic mushroom diversity.</title>
        <authorList>
            <person name="Reynolds H.T."/>
            <person name="Vijayakumar V."/>
            <person name="Gluck-Thaler E."/>
            <person name="Korotkin H.B."/>
            <person name="Matheny P.B."/>
            <person name="Slot J.C."/>
        </authorList>
    </citation>
    <scope>NUCLEOTIDE SEQUENCE [LARGE SCALE GENOMIC DNA]</scope>
    <source>
        <strain evidence="2 3">2629</strain>
    </source>
</reference>
<evidence type="ECO:0000313" key="2">
    <source>
        <dbReference type="EMBL" id="PPQ63581.1"/>
    </source>
</evidence>
<dbReference type="EMBL" id="NHTK01006118">
    <property type="protein sequence ID" value="PPQ63581.1"/>
    <property type="molecule type" value="Genomic_DNA"/>
</dbReference>
<feature type="region of interest" description="Disordered" evidence="1">
    <location>
        <begin position="199"/>
        <end position="244"/>
    </location>
</feature>
<keyword evidence="3" id="KW-1185">Reference proteome</keyword>
<proteinExistence type="predicted"/>
<organism evidence="2 3">
    <name type="scientific">Panaeolus cyanescens</name>
    <dbReference type="NCBI Taxonomy" id="181874"/>
    <lineage>
        <taxon>Eukaryota</taxon>
        <taxon>Fungi</taxon>
        <taxon>Dikarya</taxon>
        <taxon>Basidiomycota</taxon>
        <taxon>Agaricomycotina</taxon>
        <taxon>Agaricomycetes</taxon>
        <taxon>Agaricomycetidae</taxon>
        <taxon>Agaricales</taxon>
        <taxon>Agaricineae</taxon>
        <taxon>Galeropsidaceae</taxon>
        <taxon>Panaeolus</taxon>
    </lineage>
</organism>
<feature type="region of interest" description="Disordered" evidence="1">
    <location>
        <begin position="317"/>
        <end position="340"/>
    </location>
</feature>
<sequence length="401" mass="44228">MFDLSIEDQNTKRTQRYHAAETALAHSFTKCKDEDTIQELRITTLHKAFSVLNAHAVDARHSAEKLRTLLANREADPKEYQSLLQQRWREEKRSHAAEEVSQTLKKQISSPQTQPQPRSKSSEDNLVHFLTDSRHRIPLHLHHSAKHRSSRVDQSCSLQYPRRIVQKSLIPLSLKAPATKPQFLHSILTTKDVLSTTTTATETVSSPPTTPTLSMSPSPVPAASLSPMLDHTPQPPSPGPGTALIFREELPAPVLKPVGDLSITMPAYVADLLTEFDGNVGTGLPLQASFTNQPSTIHKSSSRNRMSAFIPESFATRFSSGDNSTPRKPKRMSMAPSSYVAPEPPMLPPIVIESDVLSMSTPSVSISQSAASQDIKDTSRAAQSNTAFARLRRKISALRQN</sequence>
<feature type="compositionally biased region" description="Basic and acidic residues" evidence="1">
    <location>
        <begin position="87"/>
        <end position="98"/>
    </location>
</feature>